<evidence type="ECO:0000313" key="3">
    <source>
        <dbReference type="Proteomes" id="UP000044026"/>
    </source>
</evidence>
<dbReference type="Proteomes" id="UP000044026">
    <property type="component" value="Unassembled WGS sequence"/>
</dbReference>
<proteinExistence type="predicted"/>
<name>A0A0B7H0M9_9FLAO</name>
<dbReference type="InterPro" id="IPR045973">
    <property type="entry name" value="DUF5929"/>
</dbReference>
<gene>
    <name evidence="2" type="ORF">CCAN12_280005</name>
</gene>
<accession>A0A0B7H0M9</accession>
<dbReference type="Pfam" id="PF19351">
    <property type="entry name" value="DUF5929"/>
    <property type="match status" value="1"/>
</dbReference>
<sequence length="38" mass="4534">MDIELINEQVRLFFSALDEVEISYTENSLVLLNIYNWV</sequence>
<protein>
    <recommendedName>
        <fullName evidence="1">DUF5929 domain-containing protein</fullName>
    </recommendedName>
</protein>
<evidence type="ECO:0000313" key="2">
    <source>
        <dbReference type="EMBL" id="CEN32955.1"/>
    </source>
</evidence>
<dbReference type="EMBL" id="CDOE01000021">
    <property type="protein sequence ID" value="CEN32955.1"/>
    <property type="molecule type" value="Genomic_DNA"/>
</dbReference>
<reference evidence="2 3" key="1">
    <citation type="submission" date="2015-01" db="EMBL/GenBank/DDBJ databases">
        <authorList>
            <person name="Xiang T."/>
            <person name="Song Y."/>
            <person name="Huang L."/>
            <person name="Wang B."/>
            <person name="Wu P."/>
        </authorList>
    </citation>
    <scope>NUCLEOTIDE SEQUENCE [LARGE SCALE GENOMIC DNA]</scope>
    <source>
        <strain evidence="2 3">Cc12</strain>
    </source>
</reference>
<organism evidence="2 3">
    <name type="scientific">Capnocytophaga canimorsus</name>
    <dbReference type="NCBI Taxonomy" id="28188"/>
    <lineage>
        <taxon>Bacteria</taxon>
        <taxon>Pseudomonadati</taxon>
        <taxon>Bacteroidota</taxon>
        <taxon>Flavobacteriia</taxon>
        <taxon>Flavobacteriales</taxon>
        <taxon>Flavobacteriaceae</taxon>
        <taxon>Capnocytophaga</taxon>
    </lineage>
</organism>
<feature type="domain" description="DUF5929" evidence="1">
    <location>
        <begin position="1"/>
        <end position="32"/>
    </location>
</feature>
<dbReference type="AlphaFoldDB" id="A0A0B7H0M9"/>
<evidence type="ECO:0000259" key="1">
    <source>
        <dbReference type="Pfam" id="PF19351"/>
    </source>
</evidence>